<dbReference type="Gene3D" id="3.10.20.310">
    <property type="entry name" value="membrane protein fhac"/>
    <property type="match status" value="5"/>
</dbReference>
<evidence type="ECO:0000256" key="2">
    <source>
        <dbReference type="ARBA" id="ARBA00022452"/>
    </source>
</evidence>
<dbReference type="GO" id="GO:0019867">
    <property type="term" value="C:outer membrane"/>
    <property type="evidence" value="ECO:0007669"/>
    <property type="project" value="InterPro"/>
</dbReference>
<evidence type="ECO:0000256" key="1">
    <source>
        <dbReference type="ARBA" id="ARBA00004370"/>
    </source>
</evidence>
<keyword evidence="6" id="KW-0472">Membrane</keyword>
<feature type="compositionally biased region" description="Polar residues" evidence="8">
    <location>
        <begin position="482"/>
        <end position="491"/>
    </location>
</feature>
<keyword evidence="4" id="KW-0732">Signal</keyword>
<evidence type="ECO:0000313" key="10">
    <source>
        <dbReference type="EMBL" id="ASV75648.1"/>
    </source>
</evidence>
<dbReference type="InterPro" id="IPR000184">
    <property type="entry name" value="Bac_surfAg_D15"/>
</dbReference>
<organism evidence="10 11">
    <name type="scientific">Thermogutta terrifontis</name>
    <dbReference type="NCBI Taxonomy" id="1331910"/>
    <lineage>
        <taxon>Bacteria</taxon>
        <taxon>Pseudomonadati</taxon>
        <taxon>Planctomycetota</taxon>
        <taxon>Planctomycetia</taxon>
        <taxon>Pirellulales</taxon>
        <taxon>Thermoguttaceae</taxon>
        <taxon>Thermogutta</taxon>
    </lineage>
</organism>
<dbReference type="KEGG" id="ttf:THTE_3046"/>
<dbReference type="PANTHER" id="PTHR12815:SF47">
    <property type="entry name" value="TRANSLOCATION AND ASSEMBLY MODULE SUBUNIT TAMA"/>
    <property type="match status" value="1"/>
</dbReference>
<keyword evidence="2" id="KW-1134">Transmembrane beta strand</keyword>
<keyword evidence="11" id="KW-1185">Reference proteome</keyword>
<dbReference type="AlphaFoldDB" id="A0A286RI61"/>
<evidence type="ECO:0000313" key="11">
    <source>
        <dbReference type="Proteomes" id="UP000215086"/>
    </source>
</evidence>
<evidence type="ECO:0000256" key="5">
    <source>
        <dbReference type="ARBA" id="ARBA00022737"/>
    </source>
</evidence>
<dbReference type="Gene3D" id="2.40.160.50">
    <property type="entry name" value="membrane protein fhac: a member of the omp85/tpsb transporter family"/>
    <property type="match status" value="1"/>
</dbReference>
<dbReference type="InterPro" id="IPR023707">
    <property type="entry name" value="OM_assembly_BamA"/>
</dbReference>
<dbReference type="PIRSF" id="PIRSF006076">
    <property type="entry name" value="OM_assembly_OMP85"/>
    <property type="match status" value="1"/>
</dbReference>
<dbReference type="InterPro" id="IPR010827">
    <property type="entry name" value="BamA/TamA_POTRA"/>
</dbReference>
<keyword evidence="3" id="KW-0812">Transmembrane</keyword>
<gene>
    <name evidence="10" type="ORF">THTE_3046</name>
</gene>
<dbReference type="Pfam" id="PF07244">
    <property type="entry name" value="POTRA"/>
    <property type="match status" value="3"/>
</dbReference>
<feature type="compositionally biased region" description="Polar residues" evidence="8">
    <location>
        <begin position="421"/>
        <end position="430"/>
    </location>
</feature>
<dbReference type="InterPro" id="IPR039910">
    <property type="entry name" value="D15-like"/>
</dbReference>
<dbReference type="GO" id="GO:0071709">
    <property type="term" value="P:membrane assembly"/>
    <property type="evidence" value="ECO:0007669"/>
    <property type="project" value="InterPro"/>
</dbReference>
<evidence type="ECO:0000256" key="7">
    <source>
        <dbReference type="ARBA" id="ARBA00023237"/>
    </source>
</evidence>
<feature type="domain" description="POTRA" evidence="9">
    <location>
        <begin position="236"/>
        <end position="314"/>
    </location>
</feature>
<evidence type="ECO:0000259" key="9">
    <source>
        <dbReference type="PROSITE" id="PS51779"/>
    </source>
</evidence>
<dbReference type="InterPro" id="IPR034746">
    <property type="entry name" value="POTRA"/>
</dbReference>
<dbReference type="EMBL" id="CP018477">
    <property type="protein sequence ID" value="ASV75648.1"/>
    <property type="molecule type" value="Genomic_DNA"/>
</dbReference>
<protein>
    <submittedName>
        <fullName evidence="10">Outer membrane protein assembly factor YaeT</fullName>
    </submittedName>
</protein>
<evidence type="ECO:0000256" key="3">
    <source>
        <dbReference type="ARBA" id="ARBA00022692"/>
    </source>
</evidence>
<evidence type="ECO:0000256" key="6">
    <source>
        <dbReference type="ARBA" id="ARBA00023136"/>
    </source>
</evidence>
<name>A0A286RI61_9BACT</name>
<reference evidence="10 11" key="1">
    <citation type="journal article" name="Front. Microbiol.">
        <title>Sugar Metabolism of the First Thermophilic Planctomycete Thermogutta terrifontis: Comparative Genomic and Transcriptomic Approaches.</title>
        <authorList>
            <person name="Elcheninov A.G."/>
            <person name="Menzel P."/>
            <person name="Gudbergsdottir S.R."/>
            <person name="Slesarev A.I."/>
            <person name="Kadnikov V.V."/>
            <person name="Krogh A."/>
            <person name="Bonch-Osmolovskaya E.A."/>
            <person name="Peng X."/>
            <person name="Kublanov I.V."/>
        </authorList>
    </citation>
    <scope>NUCLEOTIDE SEQUENCE [LARGE SCALE GENOMIC DNA]</scope>
    <source>
        <strain evidence="10 11">R1</strain>
    </source>
</reference>
<dbReference type="PROSITE" id="PS51779">
    <property type="entry name" value="POTRA"/>
    <property type="match status" value="1"/>
</dbReference>
<dbReference type="Pfam" id="PF01103">
    <property type="entry name" value="Omp85"/>
    <property type="match status" value="1"/>
</dbReference>
<keyword evidence="5" id="KW-0677">Repeat</keyword>
<evidence type="ECO:0000256" key="8">
    <source>
        <dbReference type="SAM" id="MobiDB-lite"/>
    </source>
</evidence>
<keyword evidence="7" id="KW-0998">Cell outer membrane</keyword>
<dbReference type="PANTHER" id="PTHR12815">
    <property type="entry name" value="SORTING AND ASSEMBLY MACHINERY SAMM50 PROTEIN FAMILY MEMBER"/>
    <property type="match status" value="1"/>
</dbReference>
<dbReference type="Proteomes" id="UP000215086">
    <property type="component" value="Chromosome"/>
</dbReference>
<feature type="region of interest" description="Disordered" evidence="8">
    <location>
        <begin position="377"/>
        <end position="491"/>
    </location>
</feature>
<proteinExistence type="predicted"/>
<sequence>MGAKHVPREKYLPAIKTRAGRAFDLQTLEEDVRRLYRTGLFVDIKTYTPQVQGGRLVIFEVLERPLLHYVKYVGNRAFSEKRLAKETGLKAGDPLDTWQVDEAQRRLEQFYHEKGFPHARVTVIEGNKTTDRGAIFLINEGRRQRVAWTQFVGNTIASDARLRTQVQTKPGWFWFLGGLFDRKQLDEDVERITAYYRSLGFFQARVGRDIEVYPDPVSDSREWVYVTYVIDEGPRYRIRNISFFGNEKFSTGELSKNLELKPGDYFDQNKLQMDLNRLRDKYGSIGHVFADVQADPRFLEEPGQLDLVYKIDEGHPYKVGMINVQISGEEPHTRVTTVLNRMSLAPGDIADIREIRASERRLRASQIFEVDPSRGVQPKIVFTPPELPSVPEKGEGPQIAERPQRPAPPRGDSGERPADNDQPSSSSVIRGQSEGGLSFPAPPRWLWPSPTGGSRPASGGDVVPAVGTRVSSEPSQVVPATYQESPQTTSGVIPTSGATVIPSGQPVQNSLPQPLPGAIQPDTPGTAVATDVLSALAAPANEVPAPATRVVFPDRPLPGDMSVFSDRPPDEEPLELPLQPMVEEARTGRIMFSVGVNSDAGVMGSAIIEEQNFDWTRWPRSWRDIIEGRAWRGAGQRFRLEAVPGTQVHRYMISFSDPYFLDRNVTFGLSGFYYRRNYREYTEERLGGRVAFGYQFTHDLSGTIAYRGADIKILDPLVTPFGIPPTIADAMGTNILHGFEVALTHDTRDNAFLPTEGHFFQASFEQVVGTHDYPRVELDYRRYFALWQRPDGSGRHVLGLAGRIGITGSDTPVYDHYFAGGTSSLRGFDYRGASPREFGVAVGGHFLMLASAEYMFPITADDMVRGVIFCDTGTVEPSIDNWTDRYRVAVGFGLRVVIPMMGPAPMAFDFGFPVVEEPGDDNRVFNFFIGFLR</sequence>
<comment type="subcellular location">
    <subcellularLocation>
        <location evidence="1">Membrane</location>
    </subcellularLocation>
</comment>
<accession>A0A286RI61</accession>
<evidence type="ECO:0000256" key="4">
    <source>
        <dbReference type="ARBA" id="ARBA00022729"/>
    </source>
</evidence>